<evidence type="ECO:0000313" key="2">
    <source>
        <dbReference type="EMBL" id="MCM2678655.1"/>
    </source>
</evidence>
<comment type="caution">
    <text evidence="2">The sequence shown here is derived from an EMBL/GenBank/DDBJ whole genome shotgun (WGS) entry which is preliminary data.</text>
</comment>
<dbReference type="Proteomes" id="UP001165393">
    <property type="component" value="Unassembled WGS sequence"/>
</dbReference>
<keyword evidence="1" id="KW-0472">Membrane</keyword>
<gene>
    <name evidence="2" type="ORF">NAF29_03085</name>
</gene>
<sequence length="322" mass="35720">MSVLKRYIAAVQQHLPTALKADVADELTSILEDKFEAEQERLGRDLNAQEVHDWLATLPAPIEMAAGYQEHQSFIGQALLPYYRHVLKVSILATLGVWAVFLALGIFTRNHVIGAVFDALPGLFSSVCITFTAVTIVFVALEHGTLKHNWFGRWSPCALPPLKSRFSWIHVSRSDAIASIIAYTVVVMLLNGWTGGSEALMIAGGTIGFSTELSGYVTGLSWVIVGYIAVQSVILALPFWTRTKLALLAAVQSAELLLWWQVMNVSPWIEVNGNVGEKWQTFVDYLNGQTNWFALIAMAIVAVSFVISLYRMYRLRTDDVSE</sequence>
<keyword evidence="1" id="KW-1133">Transmembrane helix</keyword>
<feature type="transmembrane region" description="Helical" evidence="1">
    <location>
        <begin position="292"/>
        <end position="313"/>
    </location>
</feature>
<feature type="transmembrane region" description="Helical" evidence="1">
    <location>
        <begin position="176"/>
        <end position="193"/>
    </location>
</feature>
<feature type="transmembrane region" description="Helical" evidence="1">
    <location>
        <begin position="86"/>
        <end position="107"/>
    </location>
</feature>
<evidence type="ECO:0000313" key="3">
    <source>
        <dbReference type="Proteomes" id="UP001165393"/>
    </source>
</evidence>
<evidence type="ECO:0000256" key="1">
    <source>
        <dbReference type="SAM" id="Phobius"/>
    </source>
</evidence>
<proteinExistence type="predicted"/>
<reference evidence="2 3" key="1">
    <citation type="journal article" date="2013" name="Antonie Van Leeuwenhoek">
        <title>Echinimonas agarilytica gen. nov., sp. nov., a new gammaproteobacterium isolated from the sea urchin Strongylocentrotus intermedius.</title>
        <authorList>
            <person name="Nedashkovskaya O.I."/>
            <person name="Stenkova A.M."/>
            <person name="Zhukova N.V."/>
            <person name="Van Trappen S."/>
            <person name="Lee J.S."/>
            <person name="Kim S.B."/>
        </authorList>
    </citation>
    <scope>NUCLEOTIDE SEQUENCE [LARGE SCALE GENOMIC DNA]</scope>
    <source>
        <strain evidence="2 3">KMM 6351</strain>
    </source>
</reference>
<feature type="transmembrane region" description="Helical" evidence="1">
    <location>
        <begin position="245"/>
        <end position="262"/>
    </location>
</feature>
<feature type="transmembrane region" description="Helical" evidence="1">
    <location>
        <begin position="213"/>
        <end position="238"/>
    </location>
</feature>
<dbReference type="EMBL" id="JAMQGP010000001">
    <property type="protein sequence ID" value="MCM2678655.1"/>
    <property type="molecule type" value="Genomic_DNA"/>
</dbReference>
<dbReference type="RefSeq" id="WP_251260016.1">
    <property type="nucleotide sequence ID" value="NZ_JAMQGP010000001.1"/>
</dbReference>
<accession>A0AA42B6D1</accession>
<keyword evidence="3" id="KW-1185">Reference proteome</keyword>
<dbReference type="AlphaFoldDB" id="A0AA42B6D1"/>
<organism evidence="2 3">
    <name type="scientific">Echinimonas agarilytica</name>
    <dbReference type="NCBI Taxonomy" id="1215918"/>
    <lineage>
        <taxon>Bacteria</taxon>
        <taxon>Pseudomonadati</taxon>
        <taxon>Pseudomonadota</taxon>
        <taxon>Gammaproteobacteria</taxon>
        <taxon>Alteromonadales</taxon>
        <taxon>Echinimonadaceae</taxon>
        <taxon>Echinimonas</taxon>
    </lineage>
</organism>
<name>A0AA42B6D1_9GAMM</name>
<feature type="transmembrane region" description="Helical" evidence="1">
    <location>
        <begin position="119"/>
        <end position="141"/>
    </location>
</feature>
<protein>
    <submittedName>
        <fullName evidence="2">Uncharacterized protein</fullName>
    </submittedName>
</protein>
<keyword evidence="1" id="KW-0812">Transmembrane</keyword>